<evidence type="ECO:0000313" key="2">
    <source>
        <dbReference type="Proteomes" id="UP001358586"/>
    </source>
</evidence>
<protein>
    <submittedName>
        <fullName evidence="1">Uncharacterized protein</fullName>
    </submittedName>
</protein>
<reference evidence="1 2" key="1">
    <citation type="submission" date="2023-03" db="EMBL/GenBank/DDBJ databases">
        <title>WGS of Gossypium arboreum.</title>
        <authorList>
            <person name="Yu D."/>
        </authorList>
    </citation>
    <scope>NUCLEOTIDE SEQUENCE [LARGE SCALE GENOMIC DNA]</scope>
    <source>
        <tissue evidence="1">Leaf</tissue>
    </source>
</reference>
<gene>
    <name evidence="1" type="ORF">PVK06_026761</name>
</gene>
<accession>A0ABR0NYI6</accession>
<comment type="caution">
    <text evidence="1">The sequence shown here is derived from an EMBL/GenBank/DDBJ whole genome shotgun (WGS) entry which is preliminary data.</text>
</comment>
<evidence type="ECO:0000313" key="1">
    <source>
        <dbReference type="EMBL" id="KAK5811430.1"/>
    </source>
</evidence>
<proteinExistence type="predicted"/>
<dbReference type="Proteomes" id="UP001358586">
    <property type="component" value="Chromosome 8"/>
</dbReference>
<name>A0ABR0NYI6_GOSAR</name>
<organism evidence="1 2">
    <name type="scientific">Gossypium arboreum</name>
    <name type="common">Tree cotton</name>
    <name type="synonym">Gossypium nanking</name>
    <dbReference type="NCBI Taxonomy" id="29729"/>
    <lineage>
        <taxon>Eukaryota</taxon>
        <taxon>Viridiplantae</taxon>
        <taxon>Streptophyta</taxon>
        <taxon>Embryophyta</taxon>
        <taxon>Tracheophyta</taxon>
        <taxon>Spermatophyta</taxon>
        <taxon>Magnoliopsida</taxon>
        <taxon>eudicotyledons</taxon>
        <taxon>Gunneridae</taxon>
        <taxon>Pentapetalae</taxon>
        <taxon>rosids</taxon>
        <taxon>malvids</taxon>
        <taxon>Malvales</taxon>
        <taxon>Malvaceae</taxon>
        <taxon>Malvoideae</taxon>
        <taxon>Gossypium</taxon>
    </lineage>
</organism>
<sequence length="92" mass="9910">MGPHASVAYPCGPTRPNCPYPCGPHSLAQNLHAYVICSCRPKRQYGTHGHTQATTHPCAAHGHAFIDHTAVSRIRPTPRAATRQCGVNSPIF</sequence>
<keyword evidence="2" id="KW-1185">Reference proteome</keyword>
<dbReference type="EMBL" id="JARKNE010000008">
    <property type="protein sequence ID" value="KAK5811430.1"/>
    <property type="molecule type" value="Genomic_DNA"/>
</dbReference>